<evidence type="ECO:0000313" key="7">
    <source>
        <dbReference type="Proteomes" id="UP000427906"/>
    </source>
</evidence>
<dbReference type="SUPFAM" id="SSF46955">
    <property type="entry name" value="Putative DNA-binding domain"/>
    <property type="match status" value="1"/>
</dbReference>
<dbReference type="GO" id="GO:0003700">
    <property type="term" value="F:DNA-binding transcription factor activity"/>
    <property type="evidence" value="ECO:0007669"/>
    <property type="project" value="InterPro"/>
</dbReference>
<organism evidence="6 7">
    <name type="scientific">Desulfosarcina alkanivorans</name>
    <dbReference type="NCBI Taxonomy" id="571177"/>
    <lineage>
        <taxon>Bacteria</taxon>
        <taxon>Pseudomonadati</taxon>
        <taxon>Thermodesulfobacteriota</taxon>
        <taxon>Desulfobacteria</taxon>
        <taxon>Desulfobacterales</taxon>
        <taxon>Desulfosarcinaceae</taxon>
        <taxon>Desulfosarcina</taxon>
    </lineage>
</organism>
<keyword evidence="2" id="KW-0238">DNA-binding</keyword>
<dbReference type="InterPro" id="IPR009061">
    <property type="entry name" value="DNA-bd_dom_put_sf"/>
</dbReference>
<dbReference type="PANTHER" id="PTHR30204">
    <property type="entry name" value="REDOX-CYCLING DRUG-SENSING TRANSCRIPTIONAL ACTIVATOR SOXR"/>
    <property type="match status" value="1"/>
</dbReference>
<dbReference type="Gene3D" id="3.40.50.280">
    <property type="entry name" value="Cobalamin-binding domain"/>
    <property type="match status" value="1"/>
</dbReference>
<dbReference type="InterPro" id="IPR000551">
    <property type="entry name" value="MerR-type_HTH_dom"/>
</dbReference>
<keyword evidence="1" id="KW-0805">Transcription regulation</keyword>
<dbReference type="EMBL" id="AP021874">
    <property type="protein sequence ID" value="BBO71962.1"/>
    <property type="molecule type" value="Genomic_DNA"/>
</dbReference>
<keyword evidence="7" id="KW-1185">Reference proteome</keyword>
<evidence type="ECO:0000313" key="6">
    <source>
        <dbReference type="EMBL" id="BBO71962.1"/>
    </source>
</evidence>
<dbReference type="Pfam" id="PF02607">
    <property type="entry name" value="B12-binding_2"/>
    <property type="match status" value="1"/>
</dbReference>
<evidence type="ECO:0000256" key="1">
    <source>
        <dbReference type="ARBA" id="ARBA00023015"/>
    </source>
</evidence>
<dbReference type="GO" id="GO:0031419">
    <property type="term" value="F:cobalamin binding"/>
    <property type="evidence" value="ECO:0007669"/>
    <property type="project" value="InterPro"/>
</dbReference>
<dbReference type="Gene3D" id="1.10.1660.10">
    <property type="match status" value="1"/>
</dbReference>
<reference evidence="6 7" key="1">
    <citation type="submission" date="2019-11" db="EMBL/GenBank/DDBJ databases">
        <title>Comparative genomics of hydrocarbon-degrading Desulfosarcina strains.</title>
        <authorList>
            <person name="Watanabe M."/>
            <person name="Kojima H."/>
            <person name="Fukui M."/>
        </authorList>
    </citation>
    <scope>NUCLEOTIDE SEQUENCE [LARGE SCALE GENOMIC DNA]</scope>
    <source>
        <strain evidence="6 7">PL12</strain>
    </source>
</reference>
<evidence type="ECO:0000259" key="5">
    <source>
        <dbReference type="PROSITE" id="PS51332"/>
    </source>
</evidence>
<evidence type="ECO:0000259" key="4">
    <source>
        <dbReference type="PROSITE" id="PS50937"/>
    </source>
</evidence>
<name>A0A5K7YQB5_9BACT</name>
<accession>A0A5K7YQB5</accession>
<dbReference type="InterPro" id="IPR006158">
    <property type="entry name" value="Cobalamin-bd"/>
</dbReference>
<dbReference type="AlphaFoldDB" id="A0A5K7YQB5"/>
<dbReference type="Proteomes" id="UP000427906">
    <property type="component" value="Chromosome"/>
</dbReference>
<dbReference type="CDD" id="cd01104">
    <property type="entry name" value="HTH_MlrA-CarA"/>
    <property type="match status" value="1"/>
</dbReference>
<sequence>MRERALLSGAGVTLDGNQHTRLTVFAAIMPDPGEEDFRMKEPVGFPIGFVSLRTGLSVHVLRAWERRYRAVTPKRSAGGRRLYTQSDIDRLVLLKRVIQKGQSISHIAGLGQAELHRMAVADSGAPASAGTRPQPVSGIPARGCTEMVDACLEAVVRLNGGALRRILQQAAIGFSRQAMLETVVRPLAEAVGRGWSEGSMRIVHGHLVATVIHEQLVAMLNHSNGDTTGQPCVLITTPTGQHCYLGALAAAVTVQDHGWAPVFLGANLPVEEIAAARSILDPQLLALSITCRVDDTFMHDQLDQLSTLLNGHCPLVIGGRASNYYRRSIETAGAEVCLTAAELVTFLE</sequence>
<keyword evidence="3" id="KW-0804">Transcription</keyword>
<dbReference type="InterPro" id="IPR003759">
    <property type="entry name" value="Cbl-bd_cap"/>
</dbReference>
<dbReference type="PROSITE" id="PS51332">
    <property type="entry name" value="B12_BINDING"/>
    <property type="match status" value="1"/>
</dbReference>
<dbReference type="InterPro" id="IPR036724">
    <property type="entry name" value="Cobalamin-bd_sf"/>
</dbReference>
<feature type="domain" description="HTH merR-type" evidence="4">
    <location>
        <begin position="44"/>
        <end position="113"/>
    </location>
</feature>
<dbReference type="SMART" id="SM00422">
    <property type="entry name" value="HTH_MERR"/>
    <property type="match status" value="1"/>
</dbReference>
<dbReference type="KEGG" id="dalk:DSCA_58920"/>
<dbReference type="InterPro" id="IPR047057">
    <property type="entry name" value="MerR_fam"/>
</dbReference>
<dbReference type="SUPFAM" id="SSF52242">
    <property type="entry name" value="Cobalamin (vitamin B12)-binding domain"/>
    <property type="match status" value="1"/>
</dbReference>
<proteinExistence type="predicted"/>
<gene>
    <name evidence="6" type="ORF">DSCA_58920</name>
</gene>
<dbReference type="GO" id="GO:0046872">
    <property type="term" value="F:metal ion binding"/>
    <property type="evidence" value="ECO:0007669"/>
    <property type="project" value="InterPro"/>
</dbReference>
<evidence type="ECO:0000256" key="3">
    <source>
        <dbReference type="ARBA" id="ARBA00023163"/>
    </source>
</evidence>
<evidence type="ECO:0008006" key="8">
    <source>
        <dbReference type="Google" id="ProtNLM"/>
    </source>
</evidence>
<dbReference type="PANTHER" id="PTHR30204:SF67">
    <property type="entry name" value="HTH-TYPE TRANSCRIPTIONAL REGULATOR MLRA-RELATED"/>
    <property type="match status" value="1"/>
</dbReference>
<dbReference type="InterPro" id="IPR036594">
    <property type="entry name" value="Meth_synthase_dom"/>
</dbReference>
<protein>
    <recommendedName>
        <fullName evidence="8">MerR family transcriptional regulator</fullName>
    </recommendedName>
</protein>
<dbReference type="GO" id="GO:0003677">
    <property type="term" value="F:DNA binding"/>
    <property type="evidence" value="ECO:0007669"/>
    <property type="project" value="UniProtKB-KW"/>
</dbReference>
<dbReference type="Gene3D" id="1.10.1240.10">
    <property type="entry name" value="Methionine synthase domain"/>
    <property type="match status" value="1"/>
</dbReference>
<feature type="domain" description="B12-binding" evidence="5">
    <location>
        <begin position="230"/>
        <end position="348"/>
    </location>
</feature>
<dbReference type="PROSITE" id="PS50937">
    <property type="entry name" value="HTH_MERR_2"/>
    <property type="match status" value="1"/>
</dbReference>
<evidence type="ECO:0000256" key="2">
    <source>
        <dbReference type="ARBA" id="ARBA00023125"/>
    </source>
</evidence>
<dbReference type="Pfam" id="PF13411">
    <property type="entry name" value="MerR_1"/>
    <property type="match status" value="1"/>
</dbReference>